<gene>
    <name evidence="2" type="primary">Actr10</name>
    <name evidence="2" type="ORF">T11_9656</name>
</gene>
<dbReference type="InterPro" id="IPR043129">
    <property type="entry name" value="ATPase_NBD"/>
</dbReference>
<accession>A0A0V1I0G6</accession>
<dbReference type="PANTHER" id="PTHR11937">
    <property type="entry name" value="ACTIN"/>
    <property type="match status" value="1"/>
</dbReference>
<dbReference type="SMART" id="SM00268">
    <property type="entry name" value="ACTIN"/>
    <property type="match status" value="1"/>
</dbReference>
<comment type="similarity">
    <text evidence="1">Belongs to the actin family.</text>
</comment>
<organism evidence="2 3">
    <name type="scientific">Trichinella zimbabwensis</name>
    <dbReference type="NCBI Taxonomy" id="268475"/>
    <lineage>
        <taxon>Eukaryota</taxon>
        <taxon>Metazoa</taxon>
        <taxon>Ecdysozoa</taxon>
        <taxon>Nematoda</taxon>
        <taxon>Enoplea</taxon>
        <taxon>Dorylaimia</taxon>
        <taxon>Trichinellida</taxon>
        <taxon>Trichinellidae</taxon>
        <taxon>Trichinella</taxon>
    </lineage>
</organism>
<dbReference type="STRING" id="268475.A0A0V1I0G6"/>
<evidence type="ECO:0000313" key="3">
    <source>
        <dbReference type="Proteomes" id="UP000055024"/>
    </source>
</evidence>
<protein>
    <submittedName>
        <fullName evidence="2">Actin-related protein 10</fullName>
    </submittedName>
</protein>
<dbReference type="EMBL" id="JYDP01000011">
    <property type="protein sequence ID" value="KRZ16425.1"/>
    <property type="molecule type" value="Genomic_DNA"/>
</dbReference>
<reference evidence="2 3" key="1">
    <citation type="submission" date="2015-01" db="EMBL/GenBank/DDBJ databases">
        <title>Evolution of Trichinella species and genotypes.</title>
        <authorList>
            <person name="Korhonen P.K."/>
            <person name="Edoardo P."/>
            <person name="Giuseppe L.R."/>
            <person name="Gasser R.B."/>
        </authorList>
    </citation>
    <scope>NUCLEOTIDE SEQUENCE [LARGE SCALE GENOMIC DNA]</scope>
    <source>
        <strain evidence="2">ISS1029</strain>
    </source>
</reference>
<dbReference type="Proteomes" id="UP000055024">
    <property type="component" value="Unassembled WGS sequence"/>
</dbReference>
<sequence length="443" mass="50082">MSIFEGLTSYTEKKVIVLDIGTALTKYGFSSELVPRGIIPTTPALNTLVVTPFSIHEEQTRLQMVIDFFDSIFFRFHCLIFSKFYSKKSSGIACIFLFDQRNVFRQLLITPAKERMVIVESMITPTLRRDLIAKVLFTRFDVTIVTDSVSVQFLLKTDLYLKIAYICFPPIHLCAAFPLGTQTALVVDVGNYETQVMAIFDGVPLIQTFQVAPIASRAVLNRLRELIINRCFAYSQDGMYPASECAEVFQDHILEDIKAKICFVTNMERGHMYDRAENEQDAEKPTPPPNVEYVLDEDKILIIDGCIRELAAEIIFLYDEDGNSIPQLIIESILRCPIDIRKVVAERILVIGGGCMMPGFMARLKEELLDNLNRSDRFAEKTAIRKVKFFKSPAAENYMAWLGGSVIGSLDIVPYRSVSLLNMQNGCVPDWSTSFTFNPNNSS</sequence>
<dbReference type="Gene3D" id="3.30.420.40">
    <property type="match status" value="2"/>
</dbReference>
<evidence type="ECO:0000256" key="1">
    <source>
        <dbReference type="RuleBase" id="RU000487"/>
    </source>
</evidence>
<comment type="caution">
    <text evidence="2">The sequence shown here is derived from an EMBL/GenBank/DDBJ whole genome shotgun (WGS) entry which is preliminary data.</text>
</comment>
<dbReference type="Gene3D" id="3.90.640.10">
    <property type="entry name" value="Actin, Chain A, domain 4"/>
    <property type="match status" value="1"/>
</dbReference>
<dbReference type="CDD" id="cd10207">
    <property type="entry name" value="ASKHA_NBD_Arp10"/>
    <property type="match status" value="1"/>
</dbReference>
<name>A0A0V1I0G6_9BILA</name>
<proteinExistence type="inferred from homology"/>
<dbReference type="Pfam" id="PF00022">
    <property type="entry name" value="Actin"/>
    <property type="match status" value="1"/>
</dbReference>
<keyword evidence="3" id="KW-1185">Reference proteome</keyword>
<evidence type="ECO:0000313" key="2">
    <source>
        <dbReference type="EMBL" id="KRZ16425.1"/>
    </source>
</evidence>
<dbReference type="InterPro" id="IPR004000">
    <property type="entry name" value="Actin"/>
</dbReference>
<dbReference type="SUPFAM" id="SSF53067">
    <property type="entry name" value="Actin-like ATPase domain"/>
    <property type="match status" value="2"/>
</dbReference>
<dbReference type="AlphaFoldDB" id="A0A0V1I0G6"/>
<dbReference type="OrthoDB" id="337660at2759"/>